<organism evidence="2">
    <name type="scientific">hydrothermal vent metagenome</name>
    <dbReference type="NCBI Taxonomy" id="652676"/>
    <lineage>
        <taxon>unclassified sequences</taxon>
        <taxon>metagenomes</taxon>
        <taxon>ecological metagenomes</taxon>
    </lineage>
</organism>
<dbReference type="Pfam" id="PF09838">
    <property type="entry name" value="DUF2065"/>
    <property type="match status" value="1"/>
</dbReference>
<dbReference type="EMBL" id="CZRL01000104">
    <property type="protein sequence ID" value="CUS54291.1"/>
    <property type="molecule type" value="Genomic_DNA"/>
</dbReference>
<dbReference type="PANTHER" id="PTHR38602">
    <property type="entry name" value="INNER MEMBRANE PROTEIN-RELATED"/>
    <property type="match status" value="1"/>
</dbReference>
<keyword evidence="1" id="KW-0472">Membrane</keyword>
<feature type="transmembrane region" description="Helical" evidence="1">
    <location>
        <begin position="43"/>
        <end position="61"/>
    </location>
</feature>
<evidence type="ECO:0000313" key="2">
    <source>
        <dbReference type="EMBL" id="CUS54291.1"/>
    </source>
</evidence>
<sequence length="62" mass="6791">MIWQELLVGLSLVLVIEGLIPFASPGRYRRLVEVISNIQDSRLRVAGGACMVAGLLLLYAVH</sequence>
<keyword evidence="1" id="KW-1133">Transmembrane helix</keyword>
<evidence type="ECO:0008006" key="3">
    <source>
        <dbReference type="Google" id="ProtNLM"/>
    </source>
</evidence>
<gene>
    <name evidence="2" type="ORF">MGWOODY_XGa699</name>
</gene>
<dbReference type="InterPro" id="IPR019201">
    <property type="entry name" value="DUF2065"/>
</dbReference>
<protein>
    <recommendedName>
        <fullName evidence="3">Inner membrane protein YjeT (Clustered with HflC)</fullName>
    </recommendedName>
</protein>
<keyword evidence="1" id="KW-0812">Transmembrane</keyword>
<dbReference type="PANTHER" id="PTHR38602:SF1">
    <property type="entry name" value="INNER MEMBRANE PROTEIN"/>
    <property type="match status" value="1"/>
</dbReference>
<accession>A0A160TT82</accession>
<name>A0A160TT82_9ZZZZ</name>
<proteinExistence type="predicted"/>
<reference evidence="2" key="1">
    <citation type="submission" date="2015-10" db="EMBL/GenBank/DDBJ databases">
        <authorList>
            <person name="Gilbert D.G."/>
        </authorList>
    </citation>
    <scope>NUCLEOTIDE SEQUENCE</scope>
</reference>
<feature type="transmembrane region" description="Helical" evidence="1">
    <location>
        <begin position="6"/>
        <end position="23"/>
    </location>
</feature>
<dbReference type="AlphaFoldDB" id="A0A160TT82"/>
<evidence type="ECO:0000256" key="1">
    <source>
        <dbReference type="SAM" id="Phobius"/>
    </source>
</evidence>